<dbReference type="Proteomes" id="UP001515480">
    <property type="component" value="Unassembled WGS sequence"/>
</dbReference>
<dbReference type="AlphaFoldDB" id="A0AB34JQX3"/>
<evidence type="ECO:0000313" key="2">
    <source>
        <dbReference type="Proteomes" id="UP001515480"/>
    </source>
</evidence>
<sequence length="175" mass="19966">MRAQFHSRLLLPLQSAGVEVGLHVALVGYWGNETYNAQLHRSVASAYGHVDLRLVPERELSLRCNHSLQRRCIQAEACGKDRWTRSFSFASALKVLSQWRAVRECYRMVVEEETKRARQYNWLLRTRTDLVFFDPLPLDLSADYVYVPFGGMTAMPQAAWLILCCCGVALLLCGN</sequence>
<name>A0AB34JQX3_PRYPA</name>
<organism evidence="1 2">
    <name type="scientific">Prymnesium parvum</name>
    <name type="common">Toxic golden alga</name>
    <dbReference type="NCBI Taxonomy" id="97485"/>
    <lineage>
        <taxon>Eukaryota</taxon>
        <taxon>Haptista</taxon>
        <taxon>Haptophyta</taxon>
        <taxon>Prymnesiophyceae</taxon>
        <taxon>Prymnesiales</taxon>
        <taxon>Prymnesiaceae</taxon>
        <taxon>Prymnesium</taxon>
    </lineage>
</organism>
<proteinExistence type="predicted"/>
<protein>
    <submittedName>
        <fullName evidence="1">Uncharacterized protein</fullName>
    </submittedName>
</protein>
<comment type="caution">
    <text evidence="1">The sequence shown here is derived from an EMBL/GenBank/DDBJ whole genome shotgun (WGS) entry which is preliminary data.</text>
</comment>
<evidence type="ECO:0000313" key="1">
    <source>
        <dbReference type="EMBL" id="KAL1523225.1"/>
    </source>
</evidence>
<keyword evidence="2" id="KW-1185">Reference proteome</keyword>
<accession>A0AB34JQX3</accession>
<reference evidence="1 2" key="1">
    <citation type="journal article" date="2024" name="Science">
        <title>Giant polyketide synthase enzymes in the biosynthesis of giant marine polyether toxins.</title>
        <authorList>
            <person name="Fallon T.R."/>
            <person name="Shende V.V."/>
            <person name="Wierzbicki I.H."/>
            <person name="Pendleton A.L."/>
            <person name="Watervoot N.F."/>
            <person name="Auber R.P."/>
            <person name="Gonzalez D.J."/>
            <person name="Wisecaver J.H."/>
            <person name="Moore B.S."/>
        </authorList>
    </citation>
    <scope>NUCLEOTIDE SEQUENCE [LARGE SCALE GENOMIC DNA]</scope>
    <source>
        <strain evidence="1 2">12B1</strain>
    </source>
</reference>
<gene>
    <name evidence="1" type="ORF">AB1Y20_018177</name>
</gene>
<dbReference type="EMBL" id="JBGBPQ010000006">
    <property type="protein sequence ID" value="KAL1523225.1"/>
    <property type="molecule type" value="Genomic_DNA"/>
</dbReference>